<proteinExistence type="predicted"/>
<dbReference type="RefSeq" id="WP_104753039.1">
    <property type="nucleotide sequence ID" value="NZ_FZMF01000081.1"/>
</dbReference>
<gene>
    <name evidence="1" type="ORF">ACFOPX_01635</name>
</gene>
<dbReference type="EMBL" id="JBHRZO010000006">
    <property type="protein sequence ID" value="MFC3847237.1"/>
    <property type="molecule type" value="Genomic_DNA"/>
</dbReference>
<evidence type="ECO:0000313" key="1">
    <source>
        <dbReference type="EMBL" id="MFC3847237.1"/>
    </source>
</evidence>
<dbReference type="Proteomes" id="UP001595783">
    <property type="component" value="Unassembled WGS sequence"/>
</dbReference>
<evidence type="ECO:0000313" key="2">
    <source>
        <dbReference type="Proteomes" id="UP001595783"/>
    </source>
</evidence>
<comment type="caution">
    <text evidence="1">The sequence shown here is derived from an EMBL/GenBank/DDBJ whole genome shotgun (WGS) entry which is preliminary data.</text>
</comment>
<organism evidence="1 2">
    <name type="scientific">Helicobacter baculiformis</name>
    <dbReference type="NCBI Taxonomy" id="427351"/>
    <lineage>
        <taxon>Bacteria</taxon>
        <taxon>Pseudomonadati</taxon>
        <taxon>Campylobacterota</taxon>
        <taxon>Epsilonproteobacteria</taxon>
        <taxon>Campylobacterales</taxon>
        <taxon>Helicobacteraceae</taxon>
        <taxon>Helicobacter</taxon>
    </lineage>
</organism>
<protein>
    <submittedName>
        <fullName evidence="1">Uncharacterized protein</fullName>
    </submittedName>
</protein>
<name>A0ABV7ZIY2_9HELI</name>
<accession>A0ABV7ZIY2</accession>
<reference evidence="2" key="1">
    <citation type="journal article" date="2019" name="Int. J. Syst. Evol. Microbiol.">
        <title>The Global Catalogue of Microorganisms (GCM) 10K type strain sequencing project: providing services to taxonomists for standard genome sequencing and annotation.</title>
        <authorList>
            <consortium name="The Broad Institute Genomics Platform"/>
            <consortium name="The Broad Institute Genome Sequencing Center for Infectious Disease"/>
            <person name="Wu L."/>
            <person name="Ma J."/>
        </authorList>
    </citation>
    <scope>NUCLEOTIDE SEQUENCE [LARGE SCALE GENOMIC DNA]</scope>
    <source>
        <strain evidence="2">CCUG 53816</strain>
    </source>
</reference>
<sequence>MQEEKPFDPQAYIDAHMPASACVSAPLPSDPTLQQPPRVTLATFKRGKNNQAEERAVKAYILKNMGDFDITKRTHTAQEKYRMVCFVQANAMHFPISLIVRILRSPWGI</sequence>
<keyword evidence="2" id="KW-1185">Reference proteome</keyword>